<protein>
    <recommendedName>
        <fullName evidence="2">EGF-like domain-containing protein</fullName>
    </recommendedName>
</protein>
<feature type="chain" id="PRO_5046571680" description="EGF-like domain-containing protein" evidence="1">
    <location>
        <begin position="19"/>
        <end position="183"/>
    </location>
</feature>
<name>A0ABP1QJF2_9HEXA</name>
<feature type="domain" description="EGF-like" evidence="2">
    <location>
        <begin position="165"/>
        <end position="179"/>
    </location>
</feature>
<reference evidence="3 4" key="1">
    <citation type="submission" date="2024-08" db="EMBL/GenBank/DDBJ databases">
        <authorList>
            <person name="Cucini C."/>
            <person name="Frati F."/>
        </authorList>
    </citation>
    <scope>NUCLEOTIDE SEQUENCE [LARGE SCALE GENOMIC DNA]</scope>
</reference>
<sequence>MKSVAIVAFVLALGIAIAQESTTDVPPEPTTEETTTPNPGLPIGSYCNGLIATCNRYSNTVACLQRRPDPTTTESPITEEPTTQDPILAVLLQKAAAPRDICETGFTVDLGRCACSRNCKQGIYVDDGIFDEEREICVGLVGSACSLLVPNCVKNGHCNFLASACVCDAGYSAGQNRTCEPSF</sequence>
<proteinExistence type="predicted"/>
<dbReference type="EMBL" id="CAXLJM020000033">
    <property type="protein sequence ID" value="CAL8101340.1"/>
    <property type="molecule type" value="Genomic_DNA"/>
</dbReference>
<evidence type="ECO:0000256" key="1">
    <source>
        <dbReference type="SAM" id="SignalP"/>
    </source>
</evidence>
<keyword evidence="4" id="KW-1185">Reference proteome</keyword>
<evidence type="ECO:0000313" key="3">
    <source>
        <dbReference type="EMBL" id="CAL8101340.1"/>
    </source>
</evidence>
<accession>A0ABP1QJF2</accession>
<dbReference type="PROSITE" id="PS01186">
    <property type="entry name" value="EGF_2"/>
    <property type="match status" value="1"/>
</dbReference>
<evidence type="ECO:0000259" key="2">
    <source>
        <dbReference type="PROSITE" id="PS01186"/>
    </source>
</evidence>
<dbReference type="InterPro" id="IPR000742">
    <property type="entry name" value="EGF"/>
</dbReference>
<comment type="caution">
    <text evidence="3">The sequence shown here is derived from an EMBL/GenBank/DDBJ whole genome shotgun (WGS) entry which is preliminary data.</text>
</comment>
<gene>
    <name evidence="3" type="ORF">ODALV1_LOCUS10809</name>
</gene>
<feature type="signal peptide" evidence="1">
    <location>
        <begin position="1"/>
        <end position="18"/>
    </location>
</feature>
<keyword evidence="1" id="KW-0732">Signal</keyword>
<evidence type="ECO:0000313" key="4">
    <source>
        <dbReference type="Proteomes" id="UP001642540"/>
    </source>
</evidence>
<organism evidence="3 4">
    <name type="scientific">Orchesella dallaii</name>
    <dbReference type="NCBI Taxonomy" id="48710"/>
    <lineage>
        <taxon>Eukaryota</taxon>
        <taxon>Metazoa</taxon>
        <taxon>Ecdysozoa</taxon>
        <taxon>Arthropoda</taxon>
        <taxon>Hexapoda</taxon>
        <taxon>Collembola</taxon>
        <taxon>Entomobryomorpha</taxon>
        <taxon>Entomobryoidea</taxon>
        <taxon>Orchesellidae</taxon>
        <taxon>Orchesellinae</taxon>
        <taxon>Orchesella</taxon>
    </lineage>
</organism>
<dbReference type="Proteomes" id="UP001642540">
    <property type="component" value="Unassembled WGS sequence"/>
</dbReference>